<dbReference type="SUPFAM" id="SSF53623">
    <property type="entry name" value="MurD-like peptide ligases, catalytic domain"/>
    <property type="match status" value="1"/>
</dbReference>
<dbReference type="GO" id="GO:0046872">
    <property type="term" value="F:metal ion binding"/>
    <property type="evidence" value="ECO:0007669"/>
    <property type="project" value="UniProtKB-KW"/>
</dbReference>
<gene>
    <name evidence="7" type="primary">folC</name>
    <name evidence="7" type="ORF">CIG1485E_0786</name>
</gene>
<evidence type="ECO:0000256" key="5">
    <source>
        <dbReference type="ARBA" id="ARBA00022840"/>
    </source>
</evidence>
<keyword evidence="6" id="KW-0460">Magnesium</keyword>
<keyword evidence="5" id="KW-0067">ATP-binding</keyword>
<organism evidence="7 8">
    <name type="scientific">Campylobacter iguaniorum</name>
    <dbReference type="NCBI Taxonomy" id="1244531"/>
    <lineage>
        <taxon>Bacteria</taxon>
        <taxon>Pseudomonadati</taxon>
        <taxon>Campylobacterota</taxon>
        <taxon>Epsilonproteobacteria</taxon>
        <taxon>Campylobacterales</taxon>
        <taxon>Campylobacteraceae</taxon>
        <taxon>Campylobacter</taxon>
    </lineage>
</organism>
<evidence type="ECO:0000313" key="7">
    <source>
        <dbReference type="EMBL" id="AII14631.1"/>
    </source>
</evidence>
<dbReference type="GO" id="GO:0005524">
    <property type="term" value="F:ATP binding"/>
    <property type="evidence" value="ECO:0007669"/>
    <property type="project" value="UniProtKB-KW"/>
</dbReference>
<evidence type="ECO:0000256" key="4">
    <source>
        <dbReference type="ARBA" id="ARBA00022741"/>
    </source>
</evidence>
<dbReference type="NCBIfam" id="TIGR01499">
    <property type="entry name" value="folC"/>
    <property type="match status" value="1"/>
</dbReference>
<proteinExistence type="inferred from homology"/>
<dbReference type="GO" id="GO:0008841">
    <property type="term" value="F:dihydrofolate synthase activity"/>
    <property type="evidence" value="ECO:0007669"/>
    <property type="project" value="UniProtKB-EC"/>
</dbReference>
<evidence type="ECO:0000256" key="6">
    <source>
        <dbReference type="ARBA" id="ARBA00022842"/>
    </source>
</evidence>
<dbReference type="EC" id="6.3.2.17" evidence="7"/>
<dbReference type="PANTHER" id="PTHR11136">
    <property type="entry name" value="FOLYLPOLYGLUTAMATE SYNTHASE-RELATED"/>
    <property type="match status" value="1"/>
</dbReference>
<keyword evidence="3" id="KW-0479">Metal-binding</keyword>
<dbReference type="Proteomes" id="UP000028486">
    <property type="component" value="Chromosome"/>
</dbReference>
<dbReference type="HOGENOM" id="CLU_015869_1_1_7"/>
<evidence type="ECO:0000256" key="1">
    <source>
        <dbReference type="ARBA" id="ARBA00008276"/>
    </source>
</evidence>
<protein>
    <submittedName>
        <fullName evidence="7">Bifunctional folypolyglutamate synthetase / dihydrofolate synthetase</fullName>
        <ecNumber evidence="7">6.3.2.12</ecNumber>
        <ecNumber evidence="7">6.3.2.17</ecNumber>
    </submittedName>
</protein>
<keyword evidence="2 7" id="KW-0436">Ligase</keyword>
<dbReference type="GO" id="GO:0046654">
    <property type="term" value="P:tetrahydrofolate biosynthetic process"/>
    <property type="evidence" value="ECO:0007669"/>
    <property type="project" value="UniProtKB-UniPathway"/>
</dbReference>
<dbReference type="InterPro" id="IPR036615">
    <property type="entry name" value="Mur_ligase_C_dom_sf"/>
</dbReference>
<dbReference type="STRING" id="1244531.CIG2463D_0787"/>
<keyword evidence="8" id="KW-1185">Reference proteome</keyword>
<dbReference type="Gene3D" id="3.90.190.20">
    <property type="entry name" value="Mur ligase, C-terminal domain"/>
    <property type="match status" value="1"/>
</dbReference>
<name>A0A076F9E9_9BACT</name>
<evidence type="ECO:0000256" key="2">
    <source>
        <dbReference type="ARBA" id="ARBA00022598"/>
    </source>
</evidence>
<evidence type="ECO:0000256" key="3">
    <source>
        <dbReference type="ARBA" id="ARBA00022723"/>
    </source>
</evidence>
<dbReference type="Gene3D" id="3.40.1190.10">
    <property type="entry name" value="Mur-like, catalytic domain"/>
    <property type="match status" value="1"/>
</dbReference>
<comment type="similarity">
    <text evidence="1">Belongs to the folylpolyglutamate synthase family.</text>
</comment>
<dbReference type="RefSeq" id="WP_038453949.1">
    <property type="nucleotide sequence ID" value="NZ_CP009043.1"/>
</dbReference>
<sequence length="387" mass="43896">MSYKDFLNSKPMYYDKIDYTRFPRAYELIKSKLNLPQIIHVVGTNGKGSTGRFLAQILKDSGKKVAHYTSPHIFDFNERFWIDGEILKDEILQNAHEKLLEYFSNLDKNEENFIDTLSYFEWATLMAGVAFETCDEVIMEAGMGGEYDATNVFAKKLSIFTPIGLDHTAMLGDSLEQIATTKLNSMQNQAIISSEFALPDLAKSIALKRQTKLIKAPKTLFESVQKYAYKFALPEFLASNLNLAYFCAKQLGVKNLDEIMSNLNALSLQARCQKISSNLTIDVGHNAHGAKALAKHFMDQRVNLIYNSFDDKDIMAVLKELKPIISNLLIYEYESFERKLAGDKIQKIAAQLGIKCAKFTSLKDDENYLVFGSFVLVSHFIKETLEK</sequence>
<dbReference type="InterPro" id="IPR036565">
    <property type="entry name" value="Mur-like_cat_sf"/>
</dbReference>
<dbReference type="GO" id="GO:0004326">
    <property type="term" value="F:tetrahydrofolylpolyglutamate synthase activity"/>
    <property type="evidence" value="ECO:0007669"/>
    <property type="project" value="UniProtKB-EC"/>
</dbReference>
<dbReference type="AlphaFoldDB" id="A0A076F9E9"/>
<dbReference type="UniPathway" id="UPA00077">
    <property type="reaction ID" value="UER00157"/>
</dbReference>
<evidence type="ECO:0000313" key="8">
    <source>
        <dbReference type="Proteomes" id="UP000028486"/>
    </source>
</evidence>
<dbReference type="PANTHER" id="PTHR11136:SF0">
    <property type="entry name" value="DIHYDROFOLATE SYNTHETASE-RELATED"/>
    <property type="match status" value="1"/>
</dbReference>
<dbReference type="InterPro" id="IPR001645">
    <property type="entry name" value="Folylpolyglutamate_synth"/>
</dbReference>
<dbReference type="OrthoDB" id="9809356at2"/>
<dbReference type="eggNOG" id="COG0285">
    <property type="taxonomic scope" value="Bacteria"/>
</dbReference>
<accession>A0A076F9E9</accession>
<dbReference type="GO" id="GO:0005737">
    <property type="term" value="C:cytoplasm"/>
    <property type="evidence" value="ECO:0007669"/>
    <property type="project" value="TreeGrafter"/>
</dbReference>
<dbReference type="PATRIC" id="fig|1244531.5.peg.784"/>
<dbReference type="EMBL" id="CP009043">
    <property type="protein sequence ID" value="AII14631.1"/>
    <property type="molecule type" value="Genomic_DNA"/>
</dbReference>
<keyword evidence="4" id="KW-0547">Nucleotide-binding</keyword>
<dbReference type="KEGG" id="caj:CIG1485E_0786"/>
<dbReference type="SUPFAM" id="SSF53244">
    <property type="entry name" value="MurD-like peptide ligases, peptide-binding domain"/>
    <property type="match status" value="1"/>
</dbReference>
<dbReference type="EC" id="6.3.2.12" evidence="7"/>
<reference evidence="8" key="1">
    <citation type="journal article" date="2014" name="Genome Announc.">
        <title>Complete Genome Sequence of Campylobacter iguaniorum Strain 1485ET, Isolated from a Bearded Dragon (Pogona vitticeps).</title>
        <authorList>
            <person name="Gilbert M.J."/>
            <person name="Miller W.G."/>
            <person name="Yee E."/>
            <person name="Kik M."/>
            <person name="Wagenaar J.A."/>
            <person name="Duim B."/>
        </authorList>
    </citation>
    <scope>NUCLEOTIDE SEQUENCE [LARGE SCALE GENOMIC DNA]</scope>
    <source>
        <strain evidence="8">1485E</strain>
    </source>
</reference>